<keyword evidence="2" id="KW-0472">Membrane</keyword>
<protein>
    <submittedName>
        <fullName evidence="3">Uncharacterized protein</fullName>
    </submittedName>
</protein>
<dbReference type="Proteomes" id="UP000467240">
    <property type="component" value="Unassembled WGS sequence"/>
</dbReference>
<evidence type="ECO:0000313" key="4">
    <source>
        <dbReference type="Proteomes" id="UP000467240"/>
    </source>
</evidence>
<gene>
    <name evidence="3" type="ORF">F8O01_10095</name>
</gene>
<dbReference type="RefSeq" id="WP_158040740.1">
    <property type="nucleotide sequence ID" value="NZ_JACCFV010000001.1"/>
</dbReference>
<accession>A0A7J5BTC7</accession>
<keyword evidence="2" id="KW-0812">Transmembrane</keyword>
<feature type="region of interest" description="Disordered" evidence="1">
    <location>
        <begin position="105"/>
        <end position="131"/>
    </location>
</feature>
<evidence type="ECO:0000313" key="3">
    <source>
        <dbReference type="EMBL" id="KAB1656726.1"/>
    </source>
</evidence>
<dbReference type="EMBL" id="WBJZ01000011">
    <property type="protein sequence ID" value="KAB1656726.1"/>
    <property type="molecule type" value="Genomic_DNA"/>
</dbReference>
<organism evidence="3 4">
    <name type="scientific">Pseudoclavibacter chungangensis</name>
    <dbReference type="NCBI Taxonomy" id="587635"/>
    <lineage>
        <taxon>Bacteria</taxon>
        <taxon>Bacillati</taxon>
        <taxon>Actinomycetota</taxon>
        <taxon>Actinomycetes</taxon>
        <taxon>Micrococcales</taxon>
        <taxon>Microbacteriaceae</taxon>
        <taxon>Pseudoclavibacter</taxon>
    </lineage>
</organism>
<feature type="transmembrane region" description="Helical" evidence="2">
    <location>
        <begin position="22"/>
        <end position="49"/>
    </location>
</feature>
<evidence type="ECO:0000256" key="1">
    <source>
        <dbReference type="SAM" id="MobiDB-lite"/>
    </source>
</evidence>
<dbReference type="AlphaFoldDB" id="A0A7J5BTC7"/>
<comment type="caution">
    <text evidence="3">The sequence shown here is derived from an EMBL/GenBank/DDBJ whole genome shotgun (WGS) entry which is preliminary data.</text>
</comment>
<keyword evidence="4" id="KW-1185">Reference proteome</keyword>
<evidence type="ECO:0000256" key="2">
    <source>
        <dbReference type="SAM" id="Phobius"/>
    </source>
</evidence>
<sequence>MHSPTLTHSLPLVPRRPWWTRAWWLLALMPGALTLACGLFVLATPWGLFLLGGGGSVDAFYEFANPVWATGRTVTAIGAILLAPGVALTITTVVRRRRAARDIPPSALTLPHAGAPANEADGSSATATPTN</sequence>
<feature type="transmembrane region" description="Helical" evidence="2">
    <location>
        <begin position="69"/>
        <end position="94"/>
    </location>
</feature>
<reference evidence="3 4" key="1">
    <citation type="submission" date="2019-09" db="EMBL/GenBank/DDBJ databases">
        <title>Phylogeny of genus Pseudoclavibacter and closely related genus.</title>
        <authorList>
            <person name="Li Y."/>
        </authorList>
    </citation>
    <scope>NUCLEOTIDE SEQUENCE [LARGE SCALE GENOMIC DNA]</scope>
    <source>
        <strain evidence="3 4">DSM 23821</strain>
    </source>
</reference>
<name>A0A7J5BTC7_9MICO</name>
<feature type="compositionally biased region" description="Polar residues" evidence="1">
    <location>
        <begin position="121"/>
        <end position="131"/>
    </location>
</feature>
<proteinExistence type="predicted"/>
<keyword evidence="2" id="KW-1133">Transmembrane helix</keyword>